<name>A0ABW4TF17_9ACTN</name>
<dbReference type="EMBL" id="JBHUGD010000001">
    <property type="protein sequence ID" value="MFD1945225.1"/>
    <property type="molecule type" value="Genomic_DNA"/>
</dbReference>
<accession>A0ABW4TF17</accession>
<dbReference type="RefSeq" id="WP_343915883.1">
    <property type="nucleotide sequence ID" value="NZ_BAAAJT010000002.1"/>
</dbReference>
<evidence type="ECO:0000313" key="2">
    <source>
        <dbReference type="Proteomes" id="UP001597351"/>
    </source>
</evidence>
<reference evidence="2" key="1">
    <citation type="journal article" date="2019" name="Int. J. Syst. Evol. Microbiol.">
        <title>The Global Catalogue of Microorganisms (GCM) 10K type strain sequencing project: providing services to taxonomists for standard genome sequencing and annotation.</title>
        <authorList>
            <consortium name="The Broad Institute Genomics Platform"/>
            <consortium name="The Broad Institute Genome Sequencing Center for Infectious Disease"/>
            <person name="Wu L."/>
            <person name="Ma J."/>
        </authorList>
    </citation>
    <scope>NUCLEOTIDE SEQUENCE [LARGE SCALE GENOMIC DNA]</scope>
    <source>
        <strain evidence="2">CGMCC 1.12477</strain>
    </source>
</reference>
<protein>
    <submittedName>
        <fullName evidence="1">Uncharacterized protein</fullName>
    </submittedName>
</protein>
<organism evidence="1 2">
    <name type="scientific">Nocardioides aestuarii</name>
    <dbReference type="NCBI Taxonomy" id="252231"/>
    <lineage>
        <taxon>Bacteria</taxon>
        <taxon>Bacillati</taxon>
        <taxon>Actinomycetota</taxon>
        <taxon>Actinomycetes</taxon>
        <taxon>Propionibacteriales</taxon>
        <taxon>Nocardioidaceae</taxon>
        <taxon>Nocardioides</taxon>
    </lineage>
</organism>
<sequence>MTTTSDLPADFPGSIRLALPGEILDLLESPDDASARDHFASTVAELFSSLDTDRRRLMVEGLMGWRANALGRGQLMQGFVALPAGASQGGVTFDGQVVWQVIAGVVPVPVTGEIDAGEIVSRYLGQQVDPATAYVESFPTRMGWGAGLLTTVPLLSDPDQTPGLAERGFPGRLGIALAVAAPVDAPYGLLVIGLCLDGETTVDLGSMVAYIAGQSELADAPVAEETQWRHRQQS</sequence>
<comment type="caution">
    <text evidence="1">The sequence shown here is derived from an EMBL/GenBank/DDBJ whole genome shotgun (WGS) entry which is preliminary data.</text>
</comment>
<evidence type="ECO:0000313" key="1">
    <source>
        <dbReference type="EMBL" id="MFD1945225.1"/>
    </source>
</evidence>
<proteinExistence type="predicted"/>
<dbReference type="Proteomes" id="UP001597351">
    <property type="component" value="Unassembled WGS sequence"/>
</dbReference>
<keyword evidence="2" id="KW-1185">Reference proteome</keyword>
<gene>
    <name evidence="1" type="ORF">ACFSDE_00330</name>
</gene>